<sequence>MTPNIRLETIKNAFKTMGDVKYVYFEYDVKRQNSKAAFVYITLYKHIVNDFNVLINSEYGFQIKPYGNSNPYIVWEVLKAINIPISCERIYTKYSLLPQLEEIINECGKMFI</sequence>
<accession>A0A6C0EPU3</accession>
<proteinExistence type="predicted"/>
<dbReference type="AlphaFoldDB" id="A0A6C0EPU3"/>
<evidence type="ECO:0000313" key="1">
    <source>
        <dbReference type="EMBL" id="QHT30998.1"/>
    </source>
</evidence>
<protein>
    <submittedName>
        <fullName evidence="1">Uncharacterized protein</fullName>
    </submittedName>
</protein>
<reference evidence="1" key="1">
    <citation type="journal article" date="2020" name="Nature">
        <title>Giant virus diversity and host interactions through global metagenomics.</title>
        <authorList>
            <person name="Schulz F."/>
            <person name="Roux S."/>
            <person name="Paez-Espino D."/>
            <person name="Jungbluth S."/>
            <person name="Walsh D.A."/>
            <person name="Denef V.J."/>
            <person name="McMahon K.D."/>
            <person name="Konstantinidis K.T."/>
            <person name="Eloe-Fadrosh E.A."/>
            <person name="Kyrpides N.C."/>
            <person name="Woyke T."/>
        </authorList>
    </citation>
    <scope>NUCLEOTIDE SEQUENCE</scope>
    <source>
        <strain evidence="1">GVMAG-M-3300009155-2</strain>
    </source>
</reference>
<dbReference type="EMBL" id="MN738915">
    <property type="protein sequence ID" value="QHT30998.1"/>
    <property type="molecule type" value="Genomic_DNA"/>
</dbReference>
<organism evidence="1">
    <name type="scientific">viral metagenome</name>
    <dbReference type="NCBI Taxonomy" id="1070528"/>
    <lineage>
        <taxon>unclassified sequences</taxon>
        <taxon>metagenomes</taxon>
        <taxon>organismal metagenomes</taxon>
    </lineage>
</organism>
<name>A0A6C0EPU3_9ZZZZ</name>